<dbReference type="EMBL" id="HACG01025486">
    <property type="protein sequence ID" value="CEK72351.1"/>
    <property type="molecule type" value="Transcribed_RNA"/>
</dbReference>
<proteinExistence type="predicted"/>
<organism evidence="1">
    <name type="scientific">Arion vulgaris</name>
    <dbReference type="NCBI Taxonomy" id="1028688"/>
    <lineage>
        <taxon>Eukaryota</taxon>
        <taxon>Metazoa</taxon>
        <taxon>Spiralia</taxon>
        <taxon>Lophotrochozoa</taxon>
        <taxon>Mollusca</taxon>
        <taxon>Gastropoda</taxon>
        <taxon>Heterobranchia</taxon>
        <taxon>Euthyneura</taxon>
        <taxon>Panpulmonata</taxon>
        <taxon>Eupulmonata</taxon>
        <taxon>Stylommatophora</taxon>
        <taxon>Helicina</taxon>
        <taxon>Arionoidea</taxon>
        <taxon>Arionidae</taxon>
        <taxon>Arion</taxon>
    </lineage>
</organism>
<accession>A0A0B6ZWX9</accession>
<evidence type="ECO:0000313" key="1">
    <source>
        <dbReference type="EMBL" id="CEK72351.1"/>
    </source>
</evidence>
<feature type="non-terminal residue" evidence="1">
    <location>
        <position position="1"/>
    </location>
</feature>
<dbReference type="AlphaFoldDB" id="A0A0B6ZWX9"/>
<gene>
    <name evidence="1" type="primary">ORF82027</name>
</gene>
<reference evidence="1" key="1">
    <citation type="submission" date="2014-12" db="EMBL/GenBank/DDBJ databases">
        <title>Insight into the proteome of Arion vulgaris.</title>
        <authorList>
            <person name="Aradska J."/>
            <person name="Bulat T."/>
            <person name="Smidak R."/>
            <person name="Sarate P."/>
            <person name="Gangsoo J."/>
            <person name="Sialana F."/>
            <person name="Bilban M."/>
            <person name="Lubec G."/>
        </authorList>
    </citation>
    <scope>NUCLEOTIDE SEQUENCE</scope>
    <source>
        <tissue evidence="1">Skin</tissue>
    </source>
</reference>
<sequence length="70" mass="8193">LLEFLSNVFLTPHIDLTLWYVCGFWLKKGLCCAVSLSLNVLPLVQVFHLRLGLPIFSWNATNPWDNDYYY</sequence>
<protein>
    <submittedName>
        <fullName evidence="1">Uncharacterized protein</fullName>
    </submittedName>
</protein>
<name>A0A0B6ZWX9_9EUPU</name>